<sequence>MLNNMDKEILYRFFEGNASLEEGEQIWAWVEESPQNEKEFFKERKLFDAMILLTRKKKGMLHIQWNSVKNELLKIAGVVLLTLSVSYLYQQYELSTETPAMQTIYVPAGQRMNITLPDGTNVWLNARTTIQYPLAFNRKSRQVKLDGQAYFDVTKNPEKPFIVRTRKYDVEVVGTKFDVEAYSDKNQFETALMQGSVKLVSVENPKETLMLEPDCKAVLENGELKVKPLDNYNVYRWKEGLLCFTNETFDVIVRDFEKYFEVKIEVSNKEVSKYYYTGKFRQADGIDYALRVLQRDIRFTYTRDDENRIIYIK</sequence>
<dbReference type="Pfam" id="PF16344">
    <property type="entry name" value="FecR_C"/>
    <property type="match status" value="1"/>
</dbReference>
<dbReference type="Gene3D" id="3.55.50.30">
    <property type="match status" value="1"/>
</dbReference>
<dbReference type="InterPro" id="IPR006860">
    <property type="entry name" value="FecR"/>
</dbReference>
<reference key="1">
    <citation type="submission" date="2010-11" db="EMBL/GenBank/DDBJ databases">
        <title>The complete genome of Bacteroides helcogenes P 36-108.</title>
        <authorList>
            <consortium name="US DOE Joint Genome Institute (JGI-PGF)"/>
            <person name="Lucas S."/>
            <person name="Copeland A."/>
            <person name="Lapidus A."/>
            <person name="Bruce D."/>
            <person name="Goodwin L."/>
            <person name="Pitluck S."/>
            <person name="Kyrpides N."/>
            <person name="Mavromatis K."/>
            <person name="Ivanova N."/>
            <person name="Zeytun A."/>
            <person name="Brettin T."/>
            <person name="Detter J.C."/>
            <person name="Tapia R."/>
            <person name="Han C."/>
            <person name="Land M."/>
            <person name="Hauser L."/>
            <person name="Markowitz V."/>
            <person name="Cheng J.-F."/>
            <person name="Hugenholtz P."/>
            <person name="Woyke T."/>
            <person name="Wu D."/>
            <person name="Gronow S."/>
            <person name="Wellnitz S."/>
            <person name="Brambilla E."/>
            <person name="Klenk H.-P."/>
            <person name="Eisen J.A."/>
        </authorList>
    </citation>
    <scope>NUCLEOTIDE SEQUENCE</scope>
    <source>
        <strain>P 36-108</strain>
    </source>
</reference>
<gene>
    <name evidence="3" type="ordered locus">Bache_2469</name>
</gene>
<dbReference type="KEGG" id="bhl:Bache_2469"/>
<evidence type="ECO:0000259" key="1">
    <source>
        <dbReference type="Pfam" id="PF04773"/>
    </source>
</evidence>
<dbReference type="eggNOG" id="COG3712">
    <property type="taxonomic scope" value="Bacteria"/>
</dbReference>
<dbReference type="Proteomes" id="UP000008630">
    <property type="component" value="Chromosome"/>
</dbReference>
<dbReference type="Pfam" id="PF04773">
    <property type="entry name" value="FecR"/>
    <property type="match status" value="1"/>
</dbReference>
<keyword evidence="4" id="KW-1185">Reference proteome</keyword>
<reference evidence="3 4" key="2">
    <citation type="journal article" date="2011" name="Stand. Genomic Sci.">
        <title>Complete genome sequence of Bacteroides helcogenes type strain (P 36-108).</title>
        <authorList>
            <person name="Pati A."/>
            <person name="Gronow S."/>
            <person name="Zeytun A."/>
            <person name="Lapidus A."/>
            <person name="Nolan M."/>
            <person name="Hammon N."/>
            <person name="Deshpande S."/>
            <person name="Cheng J.F."/>
            <person name="Tapia R."/>
            <person name="Han C."/>
            <person name="Goodwin L."/>
            <person name="Pitluck S."/>
            <person name="Liolios K."/>
            <person name="Pagani I."/>
            <person name="Ivanova N."/>
            <person name="Mavromatis K."/>
            <person name="Chen A."/>
            <person name="Palaniappan K."/>
            <person name="Land M."/>
            <person name="Hauser L."/>
            <person name="Chang Y.J."/>
            <person name="Jeffries C.D."/>
            <person name="Detter J.C."/>
            <person name="Brambilla E."/>
            <person name="Rohde M."/>
            <person name="Goker M."/>
            <person name="Woyke T."/>
            <person name="Bristow J."/>
            <person name="Eisen J.A."/>
            <person name="Markowitz V."/>
            <person name="Hugenholtz P."/>
            <person name="Kyrpides N.C."/>
            <person name="Klenk H.P."/>
            <person name="Lucas S."/>
        </authorList>
    </citation>
    <scope>NUCLEOTIDE SEQUENCE [LARGE SCALE GENOMIC DNA]</scope>
    <source>
        <strain evidence="4">ATCC 35417 / DSM 20613 / JCM 6297 / CCUG 15421 / P 36-108</strain>
    </source>
</reference>
<evidence type="ECO:0000259" key="2">
    <source>
        <dbReference type="Pfam" id="PF16344"/>
    </source>
</evidence>
<dbReference type="PANTHER" id="PTHR30273">
    <property type="entry name" value="PERIPLASMIC SIGNAL SENSOR AND SIGMA FACTOR ACTIVATOR FECR-RELATED"/>
    <property type="match status" value="1"/>
</dbReference>
<protein>
    <submittedName>
        <fullName evidence="3">Anti-FecI sigma factor, FecR</fullName>
    </submittedName>
</protein>
<dbReference type="PANTHER" id="PTHR30273:SF2">
    <property type="entry name" value="PROTEIN FECR"/>
    <property type="match status" value="1"/>
</dbReference>
<feature type="domain" description="FecR protein" evidence="1">
    <location>
        <begin position="103"/>
        <end position="198"/>
    </location>
</feature>
<dbReference type="HOGENOM" id="CLU_050192_2_3_10"/>
<dbReference type="AlphaFoldDB" id="E6SUT9"/>
<dbReference type="GO" id="GO:0016989">
    <property type="term" value="F:sigma factor antagonist activity"/>
    <property type="evidence" value="ECO:0007669"/>
    <property type="project" value="TreeGrafter"/>
</dbReference>
<dbReference type="FunFam" id="2.60.120.1440:FF:000001">
    <property type="entry name" value="Putative anti-sigma factor"/>
    <property type="match status" value="1"/>
</dbReference>
<dbReference type="InterPro" id="IPR032508">
    <property type="entry name" value="FecR_C"/>
</dbReference>
<dbReference type="InterPro" id="IPR012373">
    <property type="entry name" value="Ferrdict_sens_TM"/>
</dbReference>
<proteinExistence type="predicted"/>
<dbReference type="Gene3D" id="2.60.120.1440">
    <property type="match status" value="1"/>
</dbReference>
<evidence type="ECO:0000313" key="3">
    <source>
        <dbReference type="EMBL" id="ADV44434.1"/>
    </source>
</evidence>
<dbReference type="PIRSF" id="PIRSF018266">
    <property type="entry name" value="FecR"/>
    <property type="match status" value="1"/>
</dbReference>
<dbReference type="EMBL" id="CP002352">
    <property type="protein sequence ID" value="ADV44434.1"/>
    <property type="molecule type" value="Genomic_DNA"/>
</dbReference>
<dbReference type="STRING" id="693979.Bache_2469"/>
<organism evidence="3 4">
    <name type="scientific">Bacteroides helcogenes (strain ATCC 35417 / DSM 20613 / JCM 6297 / CCUG 15421 / P 36-108)</name>
    <dbReference type="NCBI Taxonomy" id="693979"/>
    <lineage>
        <taxon>Bacteria</taxon>
        <taxon>Pseudomonadati</taxon>
        <taxon>Bacteroidota</taxon>
        <taxon>Bacteroidia</taxon>
        <taxon>Bacteroidales</taxon>
        <taxon>Bacteroidaceae</taxon>
        <taxon>Bacteroides</taxon>
    </lineage>
</organism>
<name>E6SUT9_BACT6</name>
<feature type="domain" description="Protein FecR C-terminal" evidence="2">
    <location>
        <begin position="242"/>
        <end position="310"/>
    </location>
</feature>
<evidence type="ECO:0000313" key="4">
    <source>
        <dbReference type="Proteomes" id="UP000008630"/>
    </source>
</evidence>
<accession>E6SUT9</accession>